<evidence type="ECO:0000256" key="7">
    <source>
        <dbReference type="ARBA" id="ARBA00022889"/>
    </source>
</evidence>
<evidence type="ECO:0000256" key="11">
    <source>
        <dbReference type="ARBA" id="ARBA00023292"/>
    </source>
</evidence>
<evidence type="ECO:0008006" key="20">
    <source>
        <dbReference type="Google" id="ProtNLM"/>
    </source>
</evidence>
<dbReference type="InterPro" id="IPR000152">
    <property type="entry name" value="EGF-type_Asp/Asn_hydroxyl_site"/>
</dbReference>
<dbReference type="Pfam" id="PF02210">
    <property type="entry name" value="Laminin_G_2"/>
    <property type="match status" value="5"/>
</dbReference>
<comment type="caution">
    <text evidence="18">The sequence shown here is derived from an EMBL/GenBank/DDBJ whole genome shotgun (WGS) entry which is preliminary data.</text>
</comment>
<dbReference type="FunFam" id="2.10.25.10:FF:000188">
    <property type="entry name" value="Laminin subunit gamma 2"/>
    <property type="match status" value="1"/>
</dbReference>
<dbReference type="PROSITE" id="PS50025">
    <property type="entry name" value="LAM_G_DOMAIN"/>
    <property type="match status" value="5"/>
</dbReference>
<feature type="compositionally biased region" description="Low complexity" evidence="14">
    <location>
        <begin position="41"/>
        <end position="51"/>
    </location>
</feature>
<keyword evidence="4 15" id="KW-0732">Signal</keyword>
<comment type="subcellular location">
    <subcellularLocation>
        <location evidence="1">Secreted</location>
        <location evidence="1">Extracellular space</location>
        <location evidence="1">Extracellular matrix</location>
        <location evidence="1">Basement membrane</location>
    </subcellularLocation>
</comment>
<proteinExistence type="predicted"/>
<dbReference type="GO" id="GO:0045995">
    <property type="term" value="P:regulation of embryonic development"/>
    <property type="evidence" value="ECO:0007669"/>
    <property type="project" value="InterPro"/>
</dbReference>
<dbReference type="GO" id="GO:0005102">
    <property type="term" value="F:signaling receptor binding"/>
    <property type="evidence" value="ECO:0007669"/>
    <property type="project" value="InterPro"/>
</dbReference>
<evidence type="ECO:0000256" key="6">
    <source>
        <dbReference type="ARBA" id="ARBA00022869"/>
    </source>
</evidence>
<feature type="domain" description="Laminin G" evidence="16">
    <location>
        <begin position="782"/>
        <end position="990"/>
    </location>
</feature>
<dbReference type="Gene3D" id="2.60.120.200">
    <property type="match status" value="5"/>
</dbReference>
<feature type="signal peptide" evidence="15">
    <location>
        <begin position="1"/>
        <end position="26"/>
    </location>
</feature>
<evidence type="ECO:0000256" key="13">
    <source>
        <dbReference type="SAM" id="Coils"/>
    </source>
</evidence>
<keyword evidence="7" id="KW-0130">Cell adhesion</keyword>
<evidence type="ECO:0000256" key="8">
    <source>
        <dbReference type="ARBA" id="ARBA00023054"/>
    </source>
</evidence>
<dbReference type="InterPro" id="IPR000742">
    <property type="entry name" value="EGF"/>
</dbReference>
<dbReference type="Gene3D" id="2.10.25.10">
    <property type="entry name" value="Laminin"/>
    <property type="match status" value="2"/>
</dbReference>
<sequence length="1717" mass="190837">MRGDIRRIRDGRWLLFCWAALGLCSAGHAPPHGGRRPAQHGPAAPGIRAPAGYDHRGRRICAPITENCGRGYYRQRRGLYLSQCVPCRCNGLSDECEDGTGRCLNCGYNTAGDHCERCKEGYYGNPAQRTCRVCPCPFTSLSSSFATSCRDLPEGFECVCKPGYTGLRCERCASGYYGNPMAFRGSCLPCNCDTGICDSRTGECINNVEPNNPNNGDQCQECDSCVQALLIDLEGMDDELESLKAQLKNISGGVEAQEALKKLEDAIAVTKALVEKYNSSVYTQVSKVGVLDADVSSFNEDMGQLREKADRIVQTAQEVVDSTNETHQRAADLASETQNLLQNIQDLLKKLKGANSSVSTEEVEKMLTEARRLVRQMELHDCTAQREAAEREREESRKLLHYIQNNMTQPQARNQDAADRIAGLLKQYEARLKDLEEALGEADRAVGRAVDHNRRNAAALENILQRSKELEKERDMVAGQISMARDQLSDIADLLKMLEDIKMDYEGLAALLDGAKTKLTQKVNDIARAATKETVVVWAEKHAEELDRLARELQEAVRNASDIQDVHRAVDAISGYRDIIDAIAAAAEAAERAKEAADVALSDVRKEGLPDRARDLKDQASTLLEEAKEIQANLNKSSDEQKAQRKRIDEAQRKKNMLEEDLLKAWQKLNETRRDDIAEVLNEAKGNVTLANDTVNDAMERLSFLTEGLDKINVTSPGLDFDGILKDLNETVSNLTDTLTPLLNQTEELSSRVPAPGSNVSESIRRIKELIEQARDTANRIPVPMDFAGDGYVEMRPPTDLEDLRAYTAIELTLQRPLPPSRGDNRRVRRQSSGDMFVLYLGNRNSSKDYIGMALKNNVLRCIYSLGGTEREMALSPITESSSETTVWDKVDFYRIYQDAKVVFTKSYNLRDPDAPLSETAQGDSVRTLLDLDPKQVVFYVGGYPKDFEPPESLRYPMYKGCIEFYTLNDQYISLYNFQNAAGVNKQKPCKRPSPDKLYKYFEGTGYARVNITDGQQIHRFFQFVISQSENGMLLYIKGQDSHYSINVEKGHIVLRGREGDKVLEEKSASKEFPLPEGKDIQVILQGHSKKILVRVRGAEVINADFMGGMYNTYYIGGLPEFLRERDRIAIPPFKGCMSNIKQDGSNVQFEEEIGIRPGCAKQLLAIRESTFHLGSSLSAAPRGFGLTGDVIVSLGFRSTENKGLLLKNSQGNNGIELSLDDGFVVFKFNNEAWRSNKMYKDGKWHYLTAVRNGSRIEMRVDEEDLGQVQALSSPVPANGQDVLLGNGTFQGCLSNLYMRRPDNLYRPENLTVFNSSGDVLLGFCAAERPPQLLTAGRGRDADRRRAGKASTVSGCSLPSPVKHAYHLGGPASYLSYNITPQALSYRPHFSLAFRTASADGLLLYINGRARMALYVANGRIRLSVGRSRPIVHREKCSDGKWHTVVFSLEGRAFHMVFDGIRTGDGVLSNTESFSLDLQPAVYLGAVPPSAYTDDQVQGLPRESVVGCIRNFRINNKRMEEPSANHGVLPCFDGATEGGAYFSGNGGYAVLSKYGRFPFTGVTFHLEVEVRPQNLTGVLFHIAGHGGEHLTLYMRDGEVVLQVNSAAGVVSVSVARRDLCDGRFHRVAVTRTKRRVRLDVDIKFQRTKLPRLSSAVVKRRWPIYAAGIPDSLRVTKLPVRSSFVGCMRNVRIDRKNVSFEEASHAFGPVNLRECPAG</sequence>
<evidence type="ECO:0000256" key="9">
    <source>
        <dbReference type="ARBA" id="ARBA00023157"/>
    </source>
</evidence>
<dbReference type="SUPFAM" id="SSF49899">
    <property type="entry name" value="Concanavalin A-like lectins/glucanases"/>
    <property type="match status" value="5"/>
</dbReference>
<feature type="coiled-coil region" evidence="13">
    <location>
        <begin position="226"/>
        <end position="280"/>
    </location>
</feature>
<dbReference type="SUPFAM" id="SSF57196">
    <property type="entry name" value="EGF/Laminin"/>
    <property type="match status" value="2"/>
</dbReference>
<dbReference type="InterPro" id="IPR056863">
    <property type="entry name" value="LMN_ATRN_NET-like_EGF"/>
</dbReference>
<dbReference type="Pfam" id="PF06009">
    <property type="entry name" value="Laminin_II"/>
    <property type="match status" value="1"/>
</dbReference>
<dbReference type="GO" id="GO:0005604">
    <property type="term" value="C:basement membrane"/>
    <property type="evidence" value="ECO:0007669"/>
    <property type="project" value="UniProtKB-SubCell"/>
</dbReference>
<feature type="coiled-coil region" evidence="13">
    <location>
        <begin position="539"/>
        <end position="661"/>
    </location>
</feature>
<dbReference type="InterPro" id="IPR050372">
    <property type="entry name" value="Neurexin-related_CASP"/>
</dbReference>
<organism evidence="18 19">
    <name type="scientific">Megalops atlanticus</name>
    <name type="common">Tarpon</name>
    <name type="synonym">Clupea gigantea</name>
    <dbReference type="NCBI Taxonomy" id="7932"/>
    <lineage>
        <taxon>Eukaryota</taxon>
        <taxon>Metazoa</taxon>
        <taxon>Chordata</taxon>
        <taxon>Craniata</taxon>
        <taxon>Vertebrata</taxon>
        <taxon>Euteleostomi</taxon>
        <taxon>Actinopterygii</taxon>
        <taxon>Neopterygii</taxon>
        <taxon>Teleostei</taxon>
        <taxon>Elopiformes</taxon>
        <taxon>Megalopidae</taxon>
        <taxon>Megalops</taxon>
    </lineage>
</organism>
<dbReference type="InterPro" id="IPR013320">
    <property type="entry name" value="ConA-like_dom_sf"/>
</dbReference>
<feature type="chain" id="PRO_5038952864" description="Laminin subunit alpha-3" evidence="15">
    <location>
        <begin position="27"/>
        <end position="1717"/>
    </location>
</feature>
<feature type="disulfide bond" evidence="12">
    <location>
        <begin position="106"/>
        <end position="115"/>
    </location>
</feature>
<accession>A0A9D3QDK3</accession>
<keyword evidence="11 12" id="KW-0424">Laminin EGF-like domain</keyword>
<dbReference type="PROSITE" id="PS01248">
    <property type="entry name" value="EGF_LAM_1"/>
    <property type="match status" value="1"/>
</dbReference>
<dbReference type="GO" id="GO:0007155">
    <property type="term" value="P:cell adhesion"/>
    <property type="evidence" value="ECO:0007669"/>
    <property type="project" value="UniProtKB-KW"/>
</dbReference>
<dbReference type="InterPro" id="IPR002049">
    <property type="entry name" value="LE_dom"/>
</dbReference>
<dbReference type="Proteomes" id="UP001046870">
    <property type="component" value="Chromosome 2"/>
</dbReference>
<evidence type="ECO:0000256" key="15">
    <source>
        <dbReference type="SAM" id="SignalP"/>
    </source>
</evidence>
<keyword evidence="8 13" id="KW-0175">Coiled coil</keyword>
<keyword evidence="19" id="KW-1185">Reference proteome</keyword>
<dbReference type="GO" id="GO:0005576">
    <property type="term" value="C:extracellular region"/>
    <property type="evidence" value="ECO:0007669"/>
    <property type="project" value="UniProtKB-ARBA"/>
</dbReference>
<dbReference type="EMBL" id="JAFDVH010000002">
    <property type="protein sequence ID" value="KAG7487412.1"/>
    <property type="molecule type" value="Genomic_DNA"/>
</dbReference>
<evidence type="ECO:0000256" key="2">
    <source>
        <dbReference type="ARBA" id="ARBA00022525"/>
    </source>
</evidence>
<dbReference type="OrthoDB" id="5984158at2759"/>
<dbReference type="PROSITE" id="PS00022">
    <property type="entry name" value="EGF_1"/>
    <property type="match status" value="1"/>
</dbReference>
<feature type="domain" description="Laminin G" evidence="16">
    <location>
        <begin position="1538"/>
        <end position="1714"/>
    </location>
</feature>
<feature type="domain" description="Laminin G" evidence="16">
    <location>
        <begin position="999"/>
        <end position="1160"/>
    </location>
</feature>
<name>A0A9D3QDK3_MEGAT</name>
<reference evidence="18" key="1">
    <citation type="submission" date="2021-01" db="EMBL/GenBank/DDBJ databases">
        <authorList>
            <person name="Zahm M."/>
            <person name="Roques C."/>
            <person name="Cabau C."/>
            <person name="Klopp C."/>
            <person name="Donnadieu C."/>
            <person name="Jouanno E."/>
            <person name="Lampietro C."/>
            <person name="Louis A."/>
            <person name="Herpin A."/>
            <person name="Echchiki A."/>
            <person name="Berthelot C."/>
            <person name="Parey E."/>
            <person name="Roest-Crollius H."/>
            <person name="Braasch I."/>
            <person name="Postlethwait J."/>
            <person name="Bobe J."/>
            <person name="Montfort J."/>
            <person name="Bouchez O."/>
            <person name="Begum T."/>
            <person name="Mejri S."/>
            <person name="Adams A."/>
            <person name="Chen W.-J."/>
            <person name="Guiguen Y."/>
        </authorList>
    </citation>
    <scope>NUCLEOTIDE SEQUENCE</scope>
    <source>
        <strain evidence="18">YG-15Mar2019-1</strain>
        <tissue evidence="18">Brain</tissue>
    </source>
</reference>
<feature type="domain" description="Laminin G" evidence="16">
    <location>
        <begin position="1364"/>
        <end position="1531"/>
    </location>
</feature>
<dbReference type="InterPro" id="IPR010307">
    <property type="entry name" value="Laminin_dom_II"/>
</dbReference>
<comment type="caution">
    <text evidence="12">Lacks conserved residue(s) required for the propagation of feature annotation.</text>
</comment>
<keyword evidence="6" id="KW-0084">Basement membrane</keyword>
<evidence type="ECO:0000256" key="12">
    <source>
        <dbReference type="PROSITE-ProRule" id="PRU00460"/>
    </source>
</evidence>
<keyword evidence="2" id="KW-0964">Secreted</keyword>
<evidence type="ECO:0000256" key="4">
    <source>
        <dbReference type="ARBA" id="ARBA00022729"/>
    </source>
</evidence>
<dbReference type="PANTHER" id="PTHR15036:SF85">
    <property type="entry name" value="SP2353, ISOFORM A"/>
    <property type="match status" value="1"/>
</dbReference>
<dbReference type="SMART" id="SM00180">
    <property type="entry name" value="EGF_Lam"/>
    <property type="match status" value="2"/>
</dbReference>
<dbReference type="InterPro" id="IPR001791">
    <property type="entry name" value="Laminin_G"/>
</dbReference>
<dbReference type="Pfam" id="PF24973">
    <property type="entry name" value="EGF_LMN_ATRN"/>
    <property type="match status" value="1"/>
</dbReference>
<feature type="region of interest" description="Disordered" evidence="14">
    <location>
        <begin position="32"/>
        <end position="51"/>
    </location>
</feature>
<keyword evidence="3" id="KW-0272">Extracellular matrix</keyword>
<dbReference type="PANTHER" id="PTHR15036">
    <property type="entry name" value="PIKACHURIN-LIKE PROTEIN"/>
    <property type="match status" value="1"/>
</dbReference>
<dbReference type="PROSITE" id="PS00010">
    <property type="entry name" value="ASX_HYDROXYL"/>
    <property type="match status" value="1"/>
</dbReference>
<feature type="disulfide bond" evidence="12">
    <location>
        <begin position="160"/>
        <end position="169"/>
    </location>
</feature>
<gene>
    <name evidence="18" type="ORF">MATL_G00023120</name>
</gene>
<evidence type="ECO:0000256" key="10">
    <source>
        <dbReference type="ARBA" id="ARBA00023180"/>
    </source>
</evidence>
<keyword evidence="9 12" id="KW-1015">Disulfide bond</keyword>
<dbReference type="CDD" id="cd00110">
    <property type="entry name" value="LamG"/>
    <property type="match status" value="4"/>
</dbReference>
<keyword evidence="10" id="KW-0325">Glycoprotein</keyword>
<dbReference type="Pfam" id="PF06008">
    <property type="entry name" value="Laminin_I"/>
    <property type="match status" value="1"/>
</dbReference>
<evidence type="ECO:0000256" key="3">
    <source>
        <dbReference type="ARBA" id="ARBA00022530"/>
    </source>
</evidence>
<evidence type="ECO:0000259" key="16">
    <source>
        <dbReference type="PROSITE" id="PS50025"/>
    </source>
</evidence>
<evidence type="ECO:0000313" key="18">
    <source>
        <dbReference type="EMBL" id="KAG7487412.1"/>
    </source>
</evidence>
<feature type="domain" description="Laminin EGF-like" evidence="17">
    <location>
        <begin position="134"/>
        <end position="189"/>
    </location>
</feature>
<keyword evidence="5" id="KW-0677">Repeat</keyword>
<dbReference type="SMART" id="SM00282">
    <property type="entry name" value="LamG"/>
    <property type="match status" value="5"/>
</dbReference>
<dbReference type="GO" id="GO:0030155">
    <property type="term" value="P:regulation of cell adhesion"/>
    <property type="evidence" value="ECO:0007669"/>
    <property type="project" value="InterPro"/>
</dbReference>
<evidence type="ECO:0000256" key="1">
    <source>
        <dbReference type="ARBA" id="ARBA00004302"/>
    </source>
</evidence>
<evidence type="ECO:0000313" key="19">
    <source>
        <dbReference type="Proteomes" id="UP001046870"/>
    </source>
</evidence>
<dbReference type="CDD" id="cd00055">
    <property type="entry name" value="EGF_Lam"/>
    <property type="match status" value="2"/>
</dbReference>
<dbReference type="GO" id="GO:0016020">
    <property type="term" value="C:membrane"/>
    <property type="evidence" value="ECO:0007669"/>
    <property type="project" value="UniProtKB-SubCell"/>
</dbReference>
<evidence type="ECO:0000256" key="14">
    <source>
        <dbReference type="SAM" id="MobiDB-lite"/>
    </source>
</evidence>
<evidence type="ECO:0000256" key="5">
    <source>
        <dbReference type="ARBA" id="ARBA00022737"/>
    </source>
</evidence>
<feature type="coiled-coil region" evidence="13">
    <location>
        <begin position="379"/>
        <end position="480"/>
    </location>
</feature>
<protein>
    <recommendedName>
        <fullName evidence="20">Laminin subunit alpha-3</fullName>
    </recommendedName>
</protein>
<dbReference type="Pfam" id="PF00053">
    <property type="entry name" value="EGF_laminin"/>
    <property type="match status" value="1"/>
</dbReference>
<dbReference type="GO" id="GO:0030334">
    <property type="term" value="P:regulation of cell migration"/>
    <property type="evidence" value="ECO:0007669"/>
    <property type="project" value="InterPro"/>
</dbReference>
<dbReference type="PROSITE" id="PS50027">
    <property type="entry name" value="EGF_LAM_2"/>
    <property type="match status" value="2"/>
</dbReference>
<feature type="domain" description="Laminin EGF-like" evidence="17">
    <location>
        <begin position="87"/>
        <end position="133"/>
    </location>
</feature>
<evidence type="ECO:0000259" key="17">
    <source>
        <dbReference type="PROSITE" id="PS50027"/>
    </source>
</evidence>
<dbReference type="InterPro" id="IPR009254">
    <property type="entry name" value="Laminin_aI"/>
</dbReference>
<feature type="domain" description="Laminin G" evidence="16">
    <location>
        <begin position="1168"/>
        <end position="1325"/>
    </location>
</feature>